<keyword evidence="14" id="KW-1185">Reference proteome</keyword>
<sequence>MSDDDSRLLRRATRRVAVQTGAAVAVVVAVVVGLVYLTSLEARRDATESKAQGKVAAALAAGEAGSVVADGLPSECPESEVDAAADGLGVGETWFEVCGGPFLGYVEEADGARTAAVVSFVEQRDETRRLAQLSLFAGLVGVLAAAALGWVSARRAVRPLGAALSLQRRFVADASHELRTPLAILQTRAQMLARTTPAEDPQHEELRLLVQDARVMGDVVDDLLLVTRLRDRRPTYEAVDLVAVARAVRDAFAATAADAGVDLRVEAEDRVVEVAGAPVALRRAVTALVDNALAHVSAGGSVRLRVVVDADGARLAVLDDGTGLDPAEADHLTRRFARGLVPDGEGEHRLGLGLALVREIVEAHDGGLEIDGSPEGGAAVTLRLPRARGGPDPVG</sequence>
<comment type="catalytic activity">
    <reaction evidence="1">
        <text>ATP + protein L-histidine = ADP + protein N-phospho-L-histidine.</text>
        <dbReference type="EC" id="2.7.13.3"/>
    </reaction>
</comment>
<evidence type="ECO:0000256" key="8">
    <source>
        <dbReference type="ARBA" id="ARBA00022840"/>
    </source>
</evidence>
<evidence type="ECO:0000259" key="12">
    <source>
        <dbReference type="PROSITE" id="PS50109"/>
    </source>
</evidence>
<evidence type="ECO:0000256" key="4">
    <source>
        <dbReference type="ARBA" id="ARBA00022553"/>
    </source>
</evidence>
<dbReference type="PRINTS" id="PR00344">
    <property type="entry name" value="BCTRLSENSOR"/>
</dbReference>
<keyword evidence="5" id="KW-0808">Transferase</keyword>
<dbReference type="EMBL" id="BAAAMY010000003">
    <property type="protein sequence ID" value="GAA1913150.1"/>
    <property type="molecule type" value="Genomic_DNA"/>
</dbReference>
<dbReference type="InterPro" id="IPR004358">
    <property type="entry name" value="Sig_transdc_His_kin-like_C"/>
</dbReference>
<dbReference type="Proteomes" id="UP001501612">
    <property type="component" value="Unassembled WGS sequence"/>
</dbReference>
<dbReference type="CDD" id="cd00075">
    <property type="entry name" value="HATPase"/>
    <property type="match status" value="1"/>
</dbReference>
<dbReference type="PANTHER" id="PTHR42878:SF7">
    <property type="entry name" value="SENSOR HISTIDINE KINASE GLRK"/>
    <property type="match status" value="1"/>
</dbReference>
<gene>
    <name evidence="13" type="ORF">GCM10009737_13220</name>
</gene>
<dbReference type="RefSeq" id="WP_344005385.1">
    <property type="nucleotide sequence ID" value="NZ_BAAAMY010000003.1"/>
</dbReference>
<evidence type="ECO:0000256" key="9">
    <source>
        <dbReference type="ARBA" id="ARBA00023012"/>
    </source>
</evidence>
<protein>
    <recommendedName>
        <fullName evidence="10">Sensor-like histidine kinase SenX3</fullName>
        <ecNumber evidence="3">2.7.13.3</ecNumber>
    </recommendedName>
</protein>
<dbReference type="Gene3D" id="1.10.287.130">
    <property type="match status" value="1"/>
</dbReference>
<organism evidence="13 14">
    <name type="scientific">Nocardioides lentus</name>
    <dbReference type="NCBI Taxonomy" id="338077"/>
    <lineage>
        <taxon>Bacteria</taxon>
        <taxon>Bacillati</taxon>
        <taxon>Actinomycetota</taxon>
        <taxon>Actinomycetes</taxon>
        <taxon>Propionibacteriales</taxon>
        <taxon>Nocardioidaceae</taxon>
        <taxon>Nocardioides</taxon>
    </lineage>
</organism>
<feature type="transmembrane region" description="Helical" evidence="11">
    <location>
        <begin position="16"/>
        <end position="37"/>
    </location>
</feature>
<keyword evidence="7" id="KW-0418">Kinase</keyword>
<keyword evidence="11" id="KW-0472">Membrane</keyword>
<name>A0ABN2P643_9ACTN</name>
<evidence type="ECO:0000256" key="6">
    <source>
        <dbReference type="ARBA" id="ARBA00022741"/>
    </source>
</evidence>
<dbReference type="PROSITE" id="PS50109">
    <property type="entry name" value="HIS_KIN"/>
    <property type="match status" value="1"/>
</dbReference>
<evidence type="ECO:0000256" key="1">
    <source>
        <dbReference type="ARBA" id="ARBA00000085"/>
    </source>
</evidence>
<feature type="transmembrane region" description="Helical" evidence="11">
    <location>
        <begin position="133"/>
        <end position="151"/>
    </location>
</feature>
<dbReference type="InterPro" id="IPR005467">
    <property type="entry name" value="His_kinase_dom"/>
</dbReference>
<keyword evidence="9" id="KW-0902">Two-component regulatory system</keyword>
<keyword evidence="4" id="KW-0597">Phosphoprotein</keyword>
<dbReference type="SUPFAM" id="SSF55874">
    <property type="entry name" value="ATPase domain of HSP90 chaperone/DNA topoisomerase II/histidine kinase"/>
    <property type="match status" value="1"/>
</dbReference>
<keyword evidence="8" id="KW-0067">ATP-binding</keyword>
<dbReference type="InterPro" id="IPR050351">
    <property type="entry name" value="BphY/WalK/GraS-like"/>
</dbReference>
<keyword evidence="11" id="KW-0812">Transmembrane</keyword>
<dbReference type="Pfam" id="PF02518">
    <property type="entry name" value="HATPase_c"/>
    <property type="match status" value="1"/>
</dbReference>
<dbReference type="InterPro" id="IPR003594">
    <property type="entry name" value="HATPase_dom"/>
</dbReference>
<evidence type="ECO:0000313" key="14">
    <source>
        <dbReference type="Proteomes" id="UP001501612"/>
    </source>
</evidence>
<dbReference type="Gene3D" id="3.30.565.10">
    <property type="entry name" value="Histidine kinase-like ATPase, C-terminal domain"/>
    <property type="match status" value="1"/>
</dbReference>
<dbReference type="CDD" id="cd00082">
    <property type="entry name" value="HisKA"/>
    <property type="match status" value="1"/>
</dbReference>
<keyword evidence="11" id="KW-1133">Transmembrane helix</keyword>
<evidence type="ECO:0000256" key="7">
    <source>
        <dbReference type="ARBA" id="ARBA00022777"/>
    </source>
</evidence>
<comment type="caution">
    <text evidence="13">The sequence shown here is derived from an EMBL/GenBank/DDBJ whole genome shotgun (WGS) entry which is preliminary data.</text>
</comment>
<evidence type="ECO:0000313" key="13">
    <source>
        <dbReference type="EMBL" id="GAA1913150.1"/>
    </source>
</evidence>
<evidence type="ECO:0000256" key="5">
    <source>
        <dbReference type="ARBA" id="ARBA00022679"/>
    </source>
</evidence>
<accession>A0ABN2P643</accession>
<dbReference type="PANTHER" id="PTHR42878">
    <property type="entry name" value="TWO-COMPONENT HISTIDINE KINASE"/>
    <property type="match status" value="1"/>
</dbReference>
<evidence type="ECO:0000256" key="3">
    <source>
        <dbReference type="ARBA" id="ARBA00012438"/>
    </source>
</evidence>
<dbReference type="SMART" id="SM00388">
    <property type="entry name" value="HisKA"/>
    <property type="match status" value="1"/>
</dbReference>
<dbReference type="InterPro" id="IPR003661">
    <property type="entry name" value="HisK_dim/P_dom"/>
</dbReference>
<evidence type="ECO:0000256" key="11">
    <source>
        <dbReference type="SAM" id="Phobius"/>
    </source>
</evidence>
<feature type="domain" description="Histidine kinase" evidence="12">
    <location>
        <begin position="173"/>
        <end position="388"/>
    </location>
</feature>
<dbReference type="InterPro" id="IPR036890">
    <property type="entry name" value="HATPase_C_sf"/>
</dbReference>
<keyword evidence="6" id="KW-0547">Nucleotide-binding</keyword>
<dbReference type="SMART" id="SM00387">
    <property type="entry name" value="HATPase_c"/>
    <property type="match status" value="1"/>
</dbReference>
<evidence type="ECO:0000256" key="10">
    <source>
        <dbReference type="ARBA" id="ARBA00039401"/>
    </source>
</evidence>
<evidence type="ECO:0000256" key="2">
    <source>
        <dbReference type="ARBA" id="ARBA00004236"/>
    </source>
</evidence>
<comment type="subcellular location">
    <subcellularLocation>
        <location evidence="2">Cell membrane</location>
    </subcellularLocation>
</comment>
<reference evidence="13 14" key="1">
    <citation type="journal article" date="2019" name="Int. J. Syst. Evol. Microbiol.">
        <title>The Global Catalogue of Microorganisms (GCM) 10K type strain sequencing project: providing services to taxonomists for standard genome sequencing and annotation.</title>
        <authorList>
            <consortium name="The Broad Institute Genomics Platform"/>
            <consortium name="The Broad Institute Genome Sequencing Center for Infectious Disease"/>
            <person name="Wu L."/>
            <person name="Ma J."/>
        </authorList>
    </citation>
    <scope>NUCLEOTIDE SEQUENCE [LARGE SCALE GENOMIC DNA]</scope>
    <source>
        <strain evidence="13 14">JCM 14046</strain>
    </source>
</reference>
<dbReference type="Pfam" id="PF00512">
    <property type="entry name" value="HisKA"/>
    <property type="match status" value="1"/>
</dbReference>
<dbReference type="EC" id="2.7.13.3" evidence="3"/>
<dbReference type="SUPFAM" id="SSF47384">
    <property type="entry name" value="Homodimeric domain of signal transducing histidine kinase"/>
    <property type="match status" value="1"/>
</dbReference>
<proteinExistence type="predicted"/>
<dbReference type="InterPro" id="IPR036097">
    <property type="entry name" value="HisK_dim/P_sf"/>
</dbReference>